<evidence type="ECO:0000256" key="4">
    <source>
        <dbReference type="ARBA" id="ARBA00022691"/>
    </source>
</evidence>
<dbReference type="SFLD" id="SFLDF00562">
    <property type="entry name" value="HemN-like__clustered_with_heat"/>
    <property type="match status" value="1"/>
</dbReference>
<evidence type="ECO:0000256" key="5">
    <source>
        <dbReference type="ARBA" id="ARBA00022723"/>
    </source>
</evidence>
<dbReference type="GO" id="GO:0051539">
    <property type="term" value="F:4 iron, 4 sulfur cluster binding"/>
    <property type="evidence" value="ECO:0007669"/>
    <property type="project" value="UniProtKB-UniRule"/>
</dbReference>
<protein>
    <recommendedName>
        <fullName evidence="2 9">Heme chaperone HemW</fullName>
    </recommendedName>
</protein>
<dbReference type="InterPro" id="IPR006638">
    <property type="entry name" value="Elp3/MiaA/NifB-like_rSAM"/>
</dbReference>
<dbReference type="PANTHER" id="PTHR13932">
    <property type="entry name" value="COPROPORPHYRINIGEN III OXIDASE"/>
    <property type="match status" value="1"/>
</dbReference>
<evidence type="ECO:0000256" key="2">
    <source>
        <dbReference type="ARBA" id="ARBA00017228"/>
    </source>
</evidence>
<gene>
    <name evidence="11" type="primary">hemW</name>
    <name evidence="11" type="ORF">IAA37_05110</name>
</gene>
<evidence type="ECO:0000256" key="1">
    <source>
        <dbReference type="ARBA" id="ARBA00006100"/>
    </source>
</evidence>
<dbReference type="SFLD" id="SFLDS00029">
    <property type="entry name" value="Radical_SAM"/>
    <property type="match status" value="1"/>
</dbReference>
<dbReference type="PANTHER" id="PTHR13932:SF5">
    <property type="entry name" value="RADICAL S-ADENOSYL METHIONINE DOMAIN-CONTAINING PROTEIN 1, MITOCHONDRIAL"/>
    <property type="match status" value="1"/>
</dbReference>
<dbReference type="SMART" id="SM00729">
    <property type="entry name" value="Elp3"/>
    <property type="match status" value="1"/>
</dbReference>
<evidence type="ECO:0000256" key="8">
    <source>
        <dbReference type="ARBA" id="ARBA00023186"/>
    </source>
</evidence>
<reference evidence="11" key="1">
    <citation type="journal article" date="2021" name="PeerJ">
        <title>Extensive microbial diversity within the chicken gut microbiome revealed by metagenomics and culture.</title>
        <authorList>
            <person name="Gilroy R."/>
            <person name="Ravi A."/>
            <person name="Getino M."/>
            <person name="Pursley I."/>
            <person name="Horton D.L."/>
            <person name="Alikhan N.F."/>
            <person name="Baker D."/>
            <person name="Gharbi K."/>
            <person name="Hall N."/>
            <person name="Watson M."/>
            <person name="Adriaenssens E.M."/>
            <person name="Foster-Nyarko E."/>
            <person name="Jarju S."/>
            <person name="Secka A."/>
            <person name="Antonio M."/>
            <person name="Oren A."/>
            <person name="Chaudhuri R.R."/>
            <person name="La Ragione R."/>
            <person name="Hildebrand F."/>
            <person name="Pallen M.J."/>
        </authorList>
    </citation>
    <scope>NUCLEOTIDE SEQUENCE</scope>
    <source>
        <strain evidence="11">CHK188-16595</strain>
    </source>
</reference>
<dbReference type="SFLD" id="SFLDG01065">
    <property type="entry name" value="anaerobic_coproporphyrinogen-I"/>
    <property type="match status" value="1"/>
</dbReference>
<feature type="domain" description="Radical SAM core" evidence="10">
    <location>
        <begin position="1"/>
        <end position="225"/>
    </location>
</feature>
<dbReference type="GO" id="GO:0005737">
    <property type="term" value="C:cytoplasm"/>
    <property type="evidence" value="ECO:0007669"/>
    <property type="project" value="UniProtKB-SubCell"/>
</dbReference>
<evidence type="ECO:0000256" key="7">
    <source>
        <dbReference type="ARBA" id="ARBA00023014"/>
    </source>
</evidence>
<evidence type="ECO:0000256" key="9">
    <source>
        <dbReference type="RuleBase" id="RU364116"/>
    </source>
</evidence>
<evidence type="ECO:0000256" key="3">
    <source>
        <dbReference type="ARBA" id="ARBA00022617"/>
    </source>
</evidence>
<evidence type="ECO:0000313" key="11">
    <source>
        <dbReference type="EMBL" id="HJB75039.1"/>
    </source>
</evidence>
<dbReference type="SUPFAM" id="SSF102114">
    <property type="entry name" value="Radical SAM enzymes"/>
    <property type="match status" value="1"/>
</dbReference>
<dbReference type="PROSITE" id="PS51918">
    <property type="entry name" value="RADICAL_SAM"/>
    <property type="match status" value="1"/>
</dbReference>
<keyword evidence="4 9" id="KW-0949">S-adenosyl-L-methionine</keyword>
<keyword evidence="7 9" id="KW-0411">Iron-sulfur</keyword>
<dbReference type="Proteomes" id="UP000823877">
    <property type="component" value="Unassembled WGS sequence"/>
</dbReference>
<keyword evidence="6 9" id="KW-0408">Iron</keyword>
<dbReference type="InterPro" id="IPR004559">
    <property type="entry name" value="HemW-like"/>
</dbReference>
<dbReference type="InterPro" id="IPR058240">
    <property type="entry name" value="rSAM_sf"/>
</dbReference>
<dbReference type="Gene3D" id="3.20.20.70">
    <property type="entry name" value="Aldolase class I"/>
    <property type="match status" value="1"/>
</dbReference>
<comment type="similarity">
    <text evidence="1">Belongs to the anaerobic coproporphyrinogen-III oxidase family. HemW subfamily.</text>
</comment>
<dbReference type="GO" id="GO:0006779">
    <property type="term" value="P:porphyrin-containing compound biosynthetic process"/>
    <property type="evidence" value="ECO:0007669"/>
    <property type="project" value="InterPro"/>
</dbReference>
<dbReference type="GO" id="GO:0004109">
    <property type="term" value="F:coproporphyrinogen oxidase activity"/>
    <property type="evidence" value="ECO:0007669"/>
    <property type="project" value="InterPro"/>
</dbReference>
<dbReference type="SFLD" id="SFLDG01082">
    <property type="entry name" value="B12-binding_domain_containing"/>
    <property type="match status" value="1"/>
</dbReference>
<proteinExistence type="inferred from homology"/>
<dbReference type="EMBL" id="DWXN01000010">
    <property type="protein sequence ID" value="HJB75039.1"/>
    <property type="molecule type" value="Genomic_DNA"/>
</dbReference>
<keyword evidence="5 9" id="KW-0479">Metal-binding</keyword>
<dbReference type="AlphaFoldDB" id="A0A9D2MJ73"/>
<evidence type="ECO:0000313" key="12">
    <source>
        <dbReference type="Proteomes" id="UP000823877"/>
    </source>
</evidence>
<keyword evidence="8 9" id="KW-0143">Chaperone</keyword>
<sequence length="344" mass="38677">MKKAGLYIHIPFCASKCPYCDFYSVKYERDLAAAYVKRLYAEFDRYRGAAFDTVYLGGGTPSILDADQITEILSAVNRAFVIDENSEITIECNPSKDLHDDFKVYKTAGINRVSIGMQSAVKAERLALGRTAGQEQVAKTVQDARAAGIFNISLDLMLGTPRQTADGLCQTFDFIRRMDVPHISAYMLKIEQGTPFFKLRDKLDLPSEEEVADLYLETVSALQSQGLFQYEISNFAKPGFESRHNSKYWELAPYLGIGKSAHSFWGGRRFYYDRDFRIVDDGTGGGREERILLGLRLAKGIEKTLVKKDYTPYVKAGFMKENGSRLAFTPKGFLVSNTILSELI</sequence>
<evidence type="ECO:0000256" key="6">
    <source>
        <dbReference type="ARBA" id="ARBA00023004"/>
    </source>
</evidence>
<keyword evidence="9" id="KW-0004">4Fe-4S</keyword>
<keyword evidence="3 9" id="KW-0349">Heme</keyword>
<accession>A0A9D2MJ73</accession>
<dbReference type="InterPro" id="IPR034505">
    <property type="entry name" value="Coproporphyrinogen-III_oxidase"/>
</dbReference>
<comment type="subcellular location">
    <subcellularLocation>
        <location evidence="9">Cytoplasm</location>
    </subcellularLocation>
</comment>
<dbReference type="CDD" id="cd01335">
    <property type="entry name" value="Radical_SAM"/>
    <property type="match status" value="1"/>
</dbReference>
<name>A0A9D2MJ73_9FIRM</name>
<comment type="function">
    <text evidence="9">Probably acts as a heme chaperone, transferring heme to an unknown acceptor. Binds one molecule of heme per monomer, possibly covalently. Binds 1 [4Fe-4S] cluster. The cluster is coordinated with 3 cysteines and an exchangeable S-adenosyl-L-methionine.</text>
</comment>
<keyword evidence="9" id="KW-0963">Cytoplasm</keyword>
<dbReference type="Pfam" id="PF04055">
    <property type="entry name" value="Radical_SAM"/>
    <property type="match status" value="1"/>
</dbReference>
<organism evidence="11 12">
    <name type="scientific">Candidatus Eubacterium faecale</name>
    <dbReference type="NCBI Taxonomy" id="2838568"/>
    <lineage>
        <taxon>Bacteria</taxon>
        <taxon>Bacillati</taxon>
        <taxon>Bacillota</taxon>
        <taxon>Clostridia</taxon>
        <taxon>Eubacteriales</taxon>
        <taxon>Eubacteriaceae</taxon>
        <taxon>Eubacterium</taxon>
    </lineage>
</organism>
<dbReference type="InterPro" id="IPR007197">
    <property type="entry name" value="rSAM"/>
</dbReference>
<dbReference type="NCBIfam" id="TIGR00539">
    <property type="entry name" value="hemN_rel"/>
    <property type="match status" value="1"/>
</dbReference>
<evidence type="ECO:0000259" key="10">
    <source>
        <dbReference type="PROSITE" id="PS51918"/>
    </source>
</evidence>
<dbReference type="InterPro" id="IPR013785">
    <property type="entry name" value="Aldolase_TIM"/>
</dbReference>
<reference evidence="11" key="2">
    <citation type="submission" date="2021-04" db="EMBL/GenBank/DDBJ databases">
        <authorList>
            <person name="Gilroy R."/>
        </authorList>
    </citation>
    <scope>NUCLEOTIDE SEQUENCE</scope>
    <source>
        <strain evidence="11">CHK188-16595</strain>
    </source>
</reference>
<dbReference type="GO" id="GO:0046872">
    <property type="term" value="F:metal ion binding"/>
    <property type="evidence" value="ECO:0007669"/>
    <property type="project" value="UniProtKB-UniRule"/>
</dbReference>
<comment type="caution">
    <text evidence="11">The sequence shown here is derived from an EMBL/GenBank/DDBJ whole genome shotgun (WGS) entry which is preliminary data.</text>
</comment>